<dbReference type="SUPFAM" id="SSF52540">
    <property type="entry name" value="P-loop containing nucleoside triphosphate hydrolases"/>
    <property type="match status" value="1"/>
</dbReference>
<dbReference type="InterPro" id="IPR002611">
    <property type="entry name" value="IstB_ATP-bd"/>
</dbReference>
<dbReference type="Gene3D" id="3.40.50.300">
    <property type="entry name" value="P-loop containing nucleotide triphosphate hydrolases"/>
    <property type="match status" value="1"/>
</dbReference>
<dbReference type="PANTHER" id="PTHR30050">
    <property type="entry name" value="CHROMOSOMAL REPLICATION INITIATOR PROTEIN DNAA"/>
    <property type="match status" value="1"/>
</dbReference>
<evidence type="ECO:0000313" key="3">
    <source>
        <dbReference type="Proteomes" id="UP000184196"/>
    </source>
</evidence>
<dbReference type="SMART" id="SM00382">
    <property type="entry name" value="AAA"/>
    <property type="match status" value="1"/>
</dbReference>
<dbReference type="OrthoDB" id="1655960at2"/>
<dbReference type="GO" id="GO:0005524">
    <property type="term" value="F:ATP binding"/>
    <property type="evidence" value="ECO:0007669"/>
    <property type="project" value="InterPro"/>
</dbReference>
<evidence type="ECO:0000313" key="2">
    <source>
        <dbReference type="EMBL" id="SHF74134.1"/>
    </source>
</evidence>
<sequence length="272" mass="30811">MQEQSGALHRSPQRTGRIGRVKELFPATRAWPDEAIMENLLLFQDTYRHLRGDCGGVFDEDGVPIVREIFLPEETPGSFRKEECISCRQWAVKELVKRARFPKRHLTLSLDQLDAREKVLPYTENFPENKKAGHGLLIVGPTGIGKTQLAVALGVEIILRHLNPATFVLFGDLCTMFREAINDDFARMNLAELTSSKNLVIVDDLGAVPITGFDHANINSFIDARYREKLPTVFTSNLSRKEMIDYLGERAVSRLSEMCETIVLRGKDRRGR</sequence>
<dbReference type="AlphaFoldDB" id="A0A1M5E4R4"/>
<dbReference type="InterPro" id="IPR003593">
    <property type="entry name" value="AAA+_ATPase"/>
</dbReference>
<reference evidence="3" key="1">
    <citation type="submission" date="2016-11" db="EMBL/GenBank/DDBJ databases">
        <authorList>
            <person name="Varghese N."/>
            <person name="Submissions S."/>
        </authorList>
    </citation>
    <scope>NUCLEOTIDE SEQUENCE [LARGE SCALE GENOMIC DNA]</scope>
    <source>
        <strain evidence="3">DSM 11792</strain>
    </source>
</reference>
<proteinExistence type="predicted"/>
<dbReference type="EMBL" id="FQUW01000063">
    <property type="protein sequence ID" value="SHF74134.1"/>
    <property type="molecule type" value="Genomic_DNA"/>
</dbReference>
<name>A0A1M5E4R4_9FIRM</name>
<keyword evidence="3" id="KW-1185">Reference proteome</keyword>
<organism evidence="2 3">
    <name type="scientific">Desulfofundulus australicus DSM 11792</name>
    <dbReference type="NCBI Taxonomy" id="1121425"/>
    <lineage>
        <taxon>Bacteria</taxon>
        <taxon>Bacillati</taxon>
        <taxon>Bacillota</taxon>
        <taxon>Clostridia</taxon>
        <taxon>Eubacteriales</taxon>
        <taxon>Peptococcaceae</taxon>
        <taxon>Desulfofundulus</taxon>
    </lineage>
</organism>
<accession>A0A1M5E4R4</accession>
<dbReference type="InterPro" id="IPR027417">
    <property type="entry name" value="P-loop_NTPase"/>
</dbReference>
<evidence type="ECO:0000259" key="1">
    <source>
        <dbReference type="SMART" id="SM00382"/>
    </source>
</evidence>
<dbReference type="Pfam" id="PF01695">
    <property type="entry name" value="IstB_IS21"/>
    <property type="match status" value="1"/>
</dbReference>
<protein>
    <submittedName>
        <fullName evidence="2">IstB-like ATP binding protein</fullName>
    </submittedName>
</protein>
<dbReference type="CDD" id="cd01120">
    <property type="entry name" value="RecA-like_superfamily"/>
    <property type="match status" value="1"/>
</dbReference>
<feature type="domain" description="AAA+ ATPase" evidence="1">
    <location>
        <begin position="132"/>
        <end position="257"/>
    </location>
</feature>
<dbReference type="PANTHER" id="PTHR30050:SF4">
    <property type="entry name" value="ATP-BINDING PROTEIN RV3427C IN INSERTION SEQUENCE-RELATED"/>
    <property type="match status" value="1"/>
</dbReference>
<dbReference type="Proteomes" id="UP000184196">
    <property type="component" value="Unassembled WGS sequence"/>
</dbReference>
<dbReference type="RefSeq" id="WP_131821654.1">
    <property type="nucleotide sequence ID" value="NZ_FQUW01000063.1"/>
</dbReference>
<dbReference type="GO" id="GO:0006260">
    <property type="term" value="P:DNA replication"/>
    <property type="evidence" value="ECO:0007669"/>
    <property type="project" value="TreeGrafter"/>
</dbReference>
<gene>
    <name evidence="2" type="ORF">SAMN02745218_02988</name>
</gene>